<dbReference type="EMBL" id="CM044704">
    <property type="protein sequence ID" value="KAI5667510.1"/>
    <property type="molecule type" value="Genomic_DNA"/>
</dbReference>
<reference evidence="2" key="1">
    <citation type="journal article" date="2023" name="Nat. Plants">
        <title>Single-cell RNA sequencing provides a high-resolution roadmap for understanding the multicellular compartmentation of specialized metabolism.</title>
        <authorList>
            <person name="Sun S."/>
            <person name="Shen X."/>
            <person name="Li Y."/>
            <person name="Li Y."/>
            <person name="Wang S."/>
            <person name="Li R."/>
            <person name="Zhang H."/>
            <person name="Shen G."/>
            <person name="Guo B."/>
            <person name="Wei J."/>
            <person name="Xu J."/>
            <person name="St-Pierre B."/>
            <person name="Chen S."/>
            <person name="Sun C."/>
        </authorList>
    </citation>
    <scope>NUCLEOTIDE SEQUENCE [LARGE SCALE GENOMIC DNA]</scope>
</reference>
<evidence type="ECO:0000313" key="1">
    <source>
        <dbReference type="EMBL" id="KAI5667510.1"/>
    </source>
</evidence>
<protein>
    <submittedName>
        <fullName evidence="1">Uncharacterized protein</fullName>
    </submittedName>
</protein>
<name>A0ACC0B4D0_CATRO</name>
<sequence length="158" mass="18533">MTVHFLDLKIRSDKEKLTFLRDAYPAEESNISELIKEFQDLRHEHDALMADIKELKEWHNIHIIYRVAEDLNAVVIAFRGSIDKGFIMLLYIYIDKALMHHVENKGYFCSSQAPLVPVQNPFYCLWGGIHLVHLPILKLIHDDMWDLTSSLLSRYLLI</sequence>
<evidence type="ECO:0000313" key="2">
    <source>
        <dbReference type="Proteomes" id="UP001060085"/>
    </source>
</evidence>
<comment type="caution">
    <text evidence="1">The sequence shown here is derived from an EMBL/GenBank/DDBJ whole genome shotgun (WGS) entry which is preliminary data.</text>
</comment>
<organism evidence="1 2">
    <name type="scientific">Catharanthus roseus</name>
    <name type="common">Madagascar periwinkle</name>
    <name type="synonym">Vinca rosea</name>
    <dbReference type="NCBI Taxonomy" id="4058"/>
    <lineage>
        <taxon>Eukaryota</taxon>
        <taxon>Viridiplantae</taxon>
        <taxon>Streptophyta</taxon>
        <taxon>Embryophyta</taxon>
        <taxon>Tracheophyta</taxon>
        <taxon>Spermatophyta</taxon>
        <taxon>Magnoliopsida</taxon>
        <taxon>eudicotyledons</taxon>
        <taxon>Gunneridae</taxon>
        <taxon>Pentapetalae</taxon>
        <taxon>asterids</taxon>
        <taxon>lamiids</taxon>
        <taxon>Gentianales</taxon>
        <taxon>Apocynaceae</taxon>
        <taxon>Rauvolfioideae</taxon>
        <taxon>Vinceae</taxon>
        <taxon>Catharanthinae</taxon>
        <taxon>Catharanthus</taxon>
    </lineage>
</organism>
<accession>A0ACC0B4D0</accession>
<dbReference type="Proteomes" id="UP001060085">
    <property type="component" value="Linkage Group LG04"/>
</dbReference>
<gene>
    <name evidence="1" type="ORF">M9H77_17363</name>
</gene>
<proteinExistence type="predicted"/>
<keyword evidence="2" id="KW-1185">Reference proteome</keyword>